<dbReference type="Pfam" id="PF02892">
    <property type="entry name" value="zf-BED"/>
    <property type="match status" value="1"/>
</dbReference>
<evidence type="ECO:0000256" key="3">
    <source>
        <dbReference type="ARBA" id="ARBA00022771"/>
    </source>
</evidence>
<keyword evidence="3 9" id="KW-0863">Zinc-finger</keyword>
<comment type="subcellular location">
    <subcellularLocation>
        <location evidence="1">Nucleus</location>
    </subcellularLocation>
</comment>
<accession>A0AAU9TMK6</accession>
<dbReference type="Pfam" id="PF04937">
    <property type="entry name" value="DUF659"/>
    <property type="match status" value="1"/>
</dbReference>
<proteinExistence type="predicted"/>
<organism evidence="12 13">
    <name type="scientific">Euphydryas editha</name>
    <name type="common">Edith's checkerspot</name>
    <dbReference type="NCBI Taxonomy" id="104508"/>
    <lineage>
        <taxon>Eukaryota</taxon>
        <taxon>Metazoa</taxon>
        <taxon>Ecdysozoa</taxon>
        <taxon>Arthropoda</taxon>
        <taxon>Hexapoda</taxon>
        <taxon>Insecta</taxon>
        <taxon>Pterygota</taxon>
        <taxon>Neoptera</taxon>
        <taxon>Endopterygota</taxon>
        <taxon>Lepidoptera</taxon>
        <taxon>Glossata</taxon>
        <taxon>Ditrysia</taxon>
        <taxon>Papilionoidea</taxon>
        <taxon>Nymphalidae</taxon>
        <taxon>Nymphalinae</taxon>
        <taxon>Euphydryas</taxon>
    </lineage>
</organism>
<keyword evidence="8" id="KW-0539">Nucleus</keyword>
<evidence type="ECO:0000256" key="5">
    <source>
        <dbReference type="ARBA" id="ARBA00023015"/>
    </source>
</evidence>
<evidence type="ECO:0000313" key="12">
    <source>
        <dbReference type="EMBL" id="CAH2088381.1"/>
    </source>
</evidence>
<dbReference type="PROSITE" id="PS50808">
    <property type="entry name" value="ZF_BED"/>
    <property type="match status" value="1"/>
</dbReference>
<dbReference type="InterPro" id="IPR036236">
    <property type="entry name" value="Znf_C2H2_sf"/>
</dbReference>
<keyword evidence="13" id="KW-1185">Reference proteome</keyword>
<gene>
    <name evidence="12" type="ORF">EEDITHA_LOCUS4547</name>
</gene>
<keyword evidence="2" id="KW-0479">Metal-binding</keyword>
<dbReference type="GO" id="GO:0003677">
    <property type="term" value="F:DNA binding"/>
    <property type="evidence" value="ECO:0007669"/>
    <property type="project" value="UniProtKB-KW"/>
</dbReference>
<reference evidence="12" key="1">
    <citation type="submission" date="2022-03" db="EMBL/GenBank/DDBJ databases">
        <authorList>
            <person name="Tunstrom K."/>
        </authorList>
    </citation>
    <scope>NUCLEOTIDE SEQUENCE</scope>
</reference>
<dbReference type="GO" id="GO:0009791">
    <property type="term" value="P:post-embryonic development"/>
    <property type="evidence" value="ECO:0007669"/>
    <property type="project" value="UniProtKB-ARBA"/>
</dbReference>
<dbReference type="AlphaFoldDB" id="A0AAU9TMK6"/>
<keyword evidence="5" id="KW-0805">Transcription regulation</keyword>
<dbReference type="Proteomes" id="UP001153954">
    <property type="component" value="Unassembled WGS sequence"/>
</dbReference>
<dbReference type="InterPro" id="IPR007021">
    <property type="entry name" value="DUF659"/>
</dbReference>
<dbReference type="InterPro" id="IPR003656">
    <property type="entry name" value="Znf_BED"/>
</dbReference>
<dbReference type="GO" id="GO:0005634">
    <property type="term" value="C:nucleus"/>
    <property type="evidence" value="ECO:0007669"/>
    <property type="project" value="UniProtKB-SubCell"/>
</dbReference>
<dbReference type="PANTHER" id="PTHR46481:SF10">
    <property type="entry name" value="ZINC FINGER BED DOMAIN-CONTAINING PROTEIN 39"/>
    <property type="match status" value="1"/>
</dbReference>
<feature type="domain" description="BED-type" evidence="11">
    <location>
        <begin position="3"/>
        <end position="53"/>
    </location>
</feature>
<evidence type="ECO:0000256" key="1">
    <source>
        <dbReference type="ARBA" id="ARBA00004123"/>
    </source>
</evidence>
<protein>
    <recommendedName>
        <fullName evidence="11">BED-type domain-containing protein</fullName>
    </recommendedName>
</protein>
<keyword evidence="7" id="KW-0804">Transcription</keyword>
<keyword evidence="4" id="KW-0862">Zinc</keyword>
<dbReference type="GO" id="GO:0008270">
    <property type="term" value="F:zinc ion binding"/>
    <property type="evidence" value="ECO:0007669"/>
    <property type="project" value="UniProtKB-KW"/>
</dbReference>
<evidence type="ECO:0000256" key="9">
    <source>
        <dbReference type="PROSITE-ProRule" id="PRU00027"/>
    </source>
</evidence>
<dbReference type="SUPFAM" id="SSF140996">
    <property type="entry name" value="Hermes dimerisation domain"/>
    <property type="match status" value="1"/>
</dbReference>
<dbReference type="InterPro" id="IPR052035">
    <property type="entry name" value="ZnF_BED_domain_contain"/>
</dbReference>
<feature type="region of interest" description="Disordered" evidence="10">
    <location>
        <begin position="36"/>
        <end position="62"/>
    </location>
</feature>
<dbReference type="EMBL" id="CAKOGL010000007">
    <property type="protein sequence ID" value="CAH2088381.1"/>
    <property type="molecule type" value="Genomic_DNA"/>
</dbReference>
<evidence type="ECO:0000259" key="11">
    <source>
        <dbReference type="PROSITE" id="PS50808"/>
    </source>
</evidence>
<evidence type="ECO:0000256" key="6">
    <source>
        <dbReference type="ARBA" id="ARBA00023125"/>
    </source>
</evidence>
<dbReference type="SMART" id="SM00614">
    <property type="entry name" value="ZnF_BED"/>
    <property type="match status" value="1"/>
</dbReference>
<dbReference type="Pfam" id="PF05699">
    <property type="entry name" value="Dimer_Tnp_hAT"/>
    <property type="match status" value="1"/>
</dbReference>
<evidence type="ECO:0000256" key="4">
    <source>
        <dbReference type="ARBA" id="ARBA00022833"/>
    </source>
</evidence>
<evidence type="ECO:0000256" key="8">
    <source>
        <dbReference type="ARBA" id="ARBA00023242"/>
    </source>
</evidence>
<dbReference type="GO" id="GO:0046983">
    <property type="term" value="F:protein dimerization activity"/>
    <property type="evidence" value="ECO:0007669"/>
    <property type="project" value="InterPro"/>
</dbReference>
<name>A0AAU9TMK6_EUPED</name>
<evidence type="ECO:0000256" key="10">
    <source>
        <dbReference type="SAM" id="MobiDB-lite"/>
    </source>
</evidence>
<comment type="caution">
    <text evidence="12">The sequence shown here is derived from an EMBL/GenBank/DDBJ whole genome shotgun (WGS) entry which is preliminary data.</text>
</comment>
<dbReference type="Gene3D" id="3.30.160.60">
    <property type="entry name" value="Classic Zinc Finger"/>
    <property type="match status" value="1"/>
</dbReference>
<evidence type="ECO:0000256" key="7">
    <source>
        <dbReference type="ARBA" id="ARBA00023163"/>
    </source>
</evidence>
<dbReference type="InterPro" id="IPR012337">
    <property type="entry name" value="RNaseH-like_sf"/>
</dbReference>
<keyword evidence="6" id="KW-0238">DNA-binding</keyword>
<evidence type="ECO:0000313" key="13">
    <source>
        <dbReference type="Proteomes" id="UP001153954"/>
    </source>
</evidence>
<dbReference type="SUPFAM" id="SSF53098">
    <property type="entry name" value="Ribonuclease H-like"/>
    <property type="match status" value="1"/>
</dbReference>
<dbReference type="PANTHER" id="PTHR46481">
    <property type="entry name" value="ZINC FINGER BED DOMAIN-CONTAINING PROTEIN 4"/>
    <property type="match status" value="1"/>
</dbReference>
<dbReference type="InterPro" id="IPR008906">
    <property type="entry name" value="HATC_C_dom"/>
</dbReference>
<dbReference type="SUPFAM" id="SSF57667">
    <property type="entry name" value="beta-beta-alpha zinc fingers"/>
    <property type="match status" value="1"/>
</dbReference>
<evidence type="ECO:0000256" key="2">
    <source>
        <dbReference type="ARBA" id="ARBA00022723"/>
    </source>
</evidence>
<sequence length="596" mass="68330">MEKRKSAMWIHFRKEGDRQVICKICNREFKYSNNTSNLKDHMKRKHPEQLVPPSSSSHDSNEISVDCSHITRGQNRSDQYSDNSSRKKMLDNLFVKMVAIDMEPLRLSDRKGLKEFVRALDSRYEMPSRNILSNKLLPRMYNRMKVQLMELLTKVQNVAITTDMWTSSSNQTICAITCHFILANQLRSALLTALAVDGHHDADNLSSVIAAVLDQWKVREKVTAIVTDNAAVMLKVAEIIKLRHLPCFAHTLNLVYKDTCNQPGLKEIIDKCKQIVRYFKHSTLASDQLKAAQKSLNKPELKLLQEVETRWNSLFYMLERLRNVREEVTLVINQNSRAPPNLSAEEYTLLEEIEKILDPLEACTIAISGEMYSTISLIIPLIKGLSLEIAKLEKEILSDFSKNFIQLIKDSINKRLKPYEIRTPCMIATMLNPHFKKLGFKTDSDCERAIAAIQREHSSYLVRQSSACDNPENAIIKQSNVEEDNAPAKKSKLDKLLYFLNTPQRSSSTVDAIVDIRQYVEKPIIPKTEFPIEYWNHSENSLKVIALKYLCIPATSTPAERIFSKAGLIMTDRRSRLSSEHLNELLFINQNASLFE</sequence>